<reference evidence="21" key="1">
    <citation type="submission" date="2018-01" db="EMBL/GenBank/DDBJ databases">
        <title>Complete genome of Tamlana sp. UJ94.</title>
        <authorList>
            <person name="Jung J."/>
            <person name="Chung D."/>
            <person name="Bae S.S."/>
            <person name="Baek K."/>
        </authorList>
    </citation>
    <scope>NUCLEOTIDE SEQUENCE [LARGE SCALE GENOMIC DNA]</scope>
    <source>
        <strain evidence="21">UJ94</strain>
    </source>
</reference>
<evidence type="ECO:0000256" key="7">
    <source>
        <dbReference type="ARBA" id="ARBA00022475"/>
    </source>
</evidence>
<organism evidence="20 21">
    <name type="scientific">Pseudotamlana carrageenivorans</name>
    <dbReference type="NCBI Taxonomy" id="2069432"/>
    <lineage>
        <taxon>Bacteria</taxon>
        <taxon>Pseudomonadati</taxon>
        <taxon>Bacteroidota</taxon>
        <taxon>Flavobacteriia</taxon>
        <taxon>Flavobacteriales</taxon>
        <taxon>Flavobacteriaceae</taxon>
        <taxon>Pseudotamlana</taxon>
    </lineage>
</organism>
<evidence type="ECO:0000256" key="18">
    <source>
        <dbReference type="ARBA" id="ARBA00049504"/>
    </source>
</evidence>
<dbReference type="GO" id="GO:0051073">
    <property type="term" value="F:adenosylcobinamide-GDP ribazoletransferase activity"/>
    <property type="evidence" value="ECO:0007669"/>
    <property type="project" value="UniProtKB-UniRule"/>
</dbReference>
<evidence type="ECO:0000256" key="10">
    <source>
        <dbReference type="ARBA" id="ARBA00022692"/>
    </source>
</evidence>
<dbReference type="UniPathway" id="UPA00148">
    <property type="reaction ID" value="UER00238"/>
</dbReference>
<comment type="similarity">
    <text evidence="4 19">Belongs to the CobS family.</text>
</comment>
<keyword evidence="7 19" id="KW-1003">Cell membrane</keyword>
<dbReference type="HAMAP" id="MF_00719">
    <property type="entry name" value="CobS"/>
    <property type="match status" value="1"/>
</dbReference>
<proteinExistence type="inferred from homology"/>
<evidence type="ECO:0000256" key="17">
    <source>
        <dbReference type="ARBA" id="ARBA00048623"/>
    </source>
</evidence>
<dbReference type="Proteomes" id="UP000236592">
    <property type="component" value="Chromosome"/>
</dbReference>
<comment type="pathway">
    <text evidence="3 19">Cofactor biosynthesis; adenosylcobalamin biosynthesis; adenosylcobalamin from cob(II)yrinate a,c-diamide: step 7/7.</text>
</comment>
<dbReference type="OrthoDB" id="9794626at2"/>
<name>A0A2I7SE45_9FLAO</name>
<dbReference type="NCBIfam" id="NF001277">
    <property type="entry name" value="PRK00235.1-3"/>
    <property type="match status" value="1"/>
</dbReference>
<dbReference type="InterPro" id="IPR003805">
    <property type="entry name" value="CobS"/>
</dbReference>
<evidence type="ECO:0000256" key="15">
    <source>
        <dbReference type="ARBA" id="ARBA00032605"/>
    </source>
</evidence>
<accession>A0A2I7SE45</accession>
<comment type="catalytic activity">
    <reaction evidence="18 19">
        <text>alpha-ribazole 5'-phosphate + adenosylcob(III)inamide-GDP = adenosylcob(III)alamin 5'-phosphate + GMP + H(+)</text>
        <dbReference type="Rhea" id="RHEA:23560"/>
        <dbReference type="ChEBI" id="CHEBI:15378"/>
        <dbReference type="ChEBI" id="CHEBI:57918"/>
        <dbReference type="ChEBI" id="CHEBI:58115"/>
        <dbReference type="ChEBI" id="CHEBI:60487"/>
        <dbReference type="ChEBI" id="CHEBI:60493"/>
        <dbReference type="EC" id="2.7.8.26"/>
    </reaction>
</comment>
<dbReference type="GO" id="GO:0005886">
    <property type="term" value="C:plasma membrane"/>
    <property type="evidence" value="ECO:0007669"/>
    <property type="project" value="UniProtKB-SubCell"/>
</dbReference>
<evidence type="ECO:0000256" key="1">
    <source>
        <dbReference type="ARBA" id="ARBA00001946"/>
    </source>
</evidence>
<comment type="subcellular location">
    <subcellularLocation>
        <location evidence="2 19">Cell membrane</location>
        <topology evidence="2 19">Multi-pass membrane protein</topology>
    </subcellularLocation>
</comment>
<dbReference type="PANTHER" id="PTHR34148">
    <property type="entry name" value="ADENOSYLCOBINAMIDE-GDP RIBAZOLETRANSFERASE"/>
    <property type="match status" value="1"/>
</dbReference>
<feature type="transmembrane region" description="Helical" evidence="19">
    <location>
        <begin position="37"/>
        <end position="60"/>
    </location>
</feature>
<dbReference type="AlphaFoldDB" id="A0A2I7SE45"/>
<sequence length="253" mass="28045">MKRELQIFLTAIMFFTRIPCPKWVNHEPEFLTKSSKYFSLVGIIVGAIGALVYYAATYVFSTEIAIALSMVSTIYATGAFHEDGFADVCDGLGGGWTKEKILLIMKDSRLGTYGAAGLGLILVIKFLALTDMPIHLIPLIIISGHSLSRFIATTLIYTHPYVRDTEDSKAKPAAKSMSLGMLASSAFFGILPLLFFKTWWVFLTIIPCYLAKMYLAAKFKKWLGGQTGDCAGAVQQFSEVIFYLSILALWKFI</sequence>
<comment type="cofactor">
    <cofactor evidence="1 19">
        <name>Mg(2+)</name>
        <dbReference type="ChEBI" id="CHEBI:18420"/>
    </cofactor>
</comment>
<evidence type="ECO:0000256" key="3">
    <source>
        <dbReference type="ARBA" id="ARBA00004663"/>
    </source>
</evidence>
<evidence type="ECO:0000256" key="5">
    <source>
        <dbReference type="ARBA" id="ARBA00013200"/>
    </source>
</evidence>
<evidence type="ECO:0000313" key="20">
    <source>
        <dbReference type="EMBL" id="AUS04175.1"/>
    </source>
</evidence>
<protein>
    <recommendedName>
        <fullName evidence="6 19">Adenosylcobinamide-GDP ribazoletransferase</fullName>
        <ecNumber evidence="5 19">2.7.8.26</ecNumber>
    </recommendedName>
    <alternativeName>
        <fullName evidence="16 19">Cobalamin synthase</fullName>
    </alternativeName>
    <alternativeName>
        <fullName evidence="15 19">Cobalamin-5'-phosphate synthase</fullName>
    </alternativeName>
</protein>
<keyword evidence="11 19" id="KW-0460">Magnesium</keyword>
<keyword evidence="8 19" id="KW-0169">Cobalamin biosynthesis</keyword>
<evidence type="ECO:0000256" key="11">
    <source>
        <dbReference type="ARBA" id="ARBA00022842"/>
    </source>
</evidence>
<feature type="transmembrane region" description="Helical" evidence="19">
    <location>
        <begin position="200"/>
        <end position="217"/>
    </location>
</feature>
<comment type="function">
    <text evidence="14 19">Joins adenosylcobinamide-GDP and alpha-ribazole to generate adenosylcobalamin (Ado-cobalamin). Also synthesizes adenosylcobalamin 5'-phosphate from adenosylcobinamide-GDP and alpha-ribazole 5'-phosphate.</text>
</comment>
<evidence type="ECO:0000256" key="12">
    <source>
        <dbReference type="ARBA" id="ARBA00022989"/>
    </source>
</evidence>
<evidence type="ECO:0000256" key="14">
    <source>
        <dbReference type="ARBA" id="ARBA00025228"/>
    </source>
</evidence>
<gene>
    <name evidence="19" type="primary">cobS</name>
    <name evidence="20" type="ORF">C1A40_01185</name>
</gene>
<feature type="transmembrane region" description="Helical" evidence="19">
    <location>
        <begin position="134"/>
        <end position="157"/>
    </location>
</feature>
<dbReference type="PANTHER" id="PTHR34148:SF1">
    <property type="entry name" value="ADENOSYLCOBINAMIDE-GDP RIBAZOLETRANSFERASE"/>
    <property type="match status" value="1"/>
</dbReference>
<dbReference type="EMBL" id="CP025938">
    <property type="protein sequence ID" value="AUS04175.1"/>
    <property type="molecule type" value="Genomic_DNA"/>
</dbReference>
<dbReference type="EC" id="2.7.8.26" evidence="5 19"/>
<evidence type="ECO:0000256" key="2">
    <source>
        <dbReference type="ARBA" id="ARBA00004651"/>
    </source>
</evidence>
<keyword evidence="21" id="KW-1185">Reference proteome</keyword>
<dbReference type="Pfam" id="PF02654">
    <property type="entry name" value="CobS"/>
    <property type="match status" value="1"/>
</dbReference>
<keyword evidence="12 19" id="KW-1133">Transmembrane helix</keyword>
<keyword evidence="9 19" id="KW-0808">Transferase</keyword>
<evidence type="ECO:0000313" key="21">
    <source>
        <dbReference type="Proteomes" id="UP000236592"/>
    </source>
</evidence>
<dbReference type="GO" id="GO:0008818">
    <property type="term" value="F:cobalamin 5'-phosphate synthase activity"/>
    <property type="evidence" value="ECO:0007669"/>
    <property type="project" value="UniProtKB-UniRule"/>
</dbReference>
<evidence type="ECO:0000256" key="8">
    <source>
        <dbReference type="ARBA" id="ARBA00022573"/>
    </source>
</evidence>
<evidence type="ECO:0000256" key="13">
    <source>
        <dbReference type="ARBA" id="ARBA00023136"/>
    </source>
</evidence>
<comment type="catalytic activity">
    <reaction evidence="17 19">
        <text>alpha-ribazole + adenosylcob(III)inamide-GDP = adenosylcob(III)alamin + GMP + H(+)</text>
        <dbReference type="Rhea" id="RHEA:16049"/>
        <dbReference type="ChEBI" id="CHEBI:10329"/>
        <dbReference type="ChEBI" id="CHEBI:15378"/>
        <dbReference type="ChEBI" id="CHEBI:18408"/>
        <dbReference type="ChEBI" id="CHEBI:58115"/>
        <dbReference type="ChEBI" id="CHEBI:60487"/>
        <dbReference type="EC" id="2.7.8.26"/>
    </reaction>
</comment>
<evidence type="ECO:0000256" key="19">
    <source>
        <dbReference type="HAMAP-Rule" id="MF_00719"/>
    </source>
</evidence>
<evidence type="ECO:0000256" key="9">
    <source>
        <dbReference type="ARBA" id="ARBA00022679"/>
    </source>
</evidence>
<evidence type="ECO:0000256" key="16">
    <source>
        <dbReference type="ARBA" id="ARBA00032853"/>
    </source>
</evidence>
<keyword evidence="13 19" id="KW-0472">Membrane</keyword>
<evidence type="ECO:0000256" key="6">
    <source>
        <dbReference type="ARBA" id="ARBA00015850"/>
    </source>
</evidence>
<evidence type="ECO:0000256" key="4">
    <source>
        <dbReference type="ARBA" id="ARBA00010561"/>
    </source>
</evidence>
<dbReference type="GO" id="GO:0009236">
    <property type="term" value="P:cobalamin biosynthetic process"/>
    <property type="evidence" value="ECO:0007669"/>
    <property type="project" value="UniProtKB-UniRule"/>
</dbReference>
<keyword evidence="10 19" id="KW-0812">Transmembrane</keyword>
<dbReference type="RefSeq" id="WP_102994297.1">
    <property type="nucleotide sequence ID" value="NZ_CP025938.1"/>
</dbReference>
<feature type="transmembrane region" description="Helical" evidence="19">
    <location>
        <begin position="110"/>
        <end position="128"/>
    </location>
</feature>
<dbReference type="KEGG" id="taj:C1A40_01185"/>